<feature type="domain" description="KASH" evidence="10">
    <location>
        <begin position="1737"/>
        <end position="1796"/>
    </location>
</feature>
<reference evidence="12" key="1">
    <citation type="submission" date="2022-11" db="UniProtKB">
        <authorList>
            <consortium name="WormBaseParasite"/>
        </authorList>
    </citation>
    <scope>IDENTIFICATION</scope>
</reference>
<name>A0A914C6F6_9BILA</name>
<feature type="coiled-coil region" evidence="8">
    <location>
        <begin position="845"/>
        <end position="896"/>
    </location>
</feature>
<dbReference type="InterPro" id="IPR057132">
    <property type="entry name" value="ANC1_spectrin_dom"/>
</dbReference>
<dbReference type="Pfam" id="PF24615">
    <property type="entry name" value="Spectrin_Anc-1_2"/>
    <property type="match status" value="1"/>
</dbReference>
<evidence type="ECO:0000256" key="4">
    <source>
        <dbReference type="ARBA" id="ARBA00022989"/>
    </source>
</evidence>
<dbReference type="Pfam" id="PF10541">
    <property type="entry name" value="KASH"/>
    <property type="match status" value="1"/>
</dbReference>
<dbReference type="GO" id="GO:0007010">
    <property type="term" value="P:cytoskeleton organization"/>
    <property type="evidence" value="ECO:0007669"/>
    <property type="project" value="TreeGrafter"/>
</dbReference>
<protein>
    <submittedName>
        <fullName evidence="12">KASH domain-containing protein</fullName>
    </submittedName>
</protein>
<dbReference type="GO" id="GO:0006997">
    <property type="term" value="P:nucleus organization"/>
    <property type="evidence" value="ECO:0007669"/>
    <property type="project" value="TreeGrafter"/>
</dbReference>
<evidence type="ECO:0000256" key="3">
    <source>
        <dbReference type="ARBA" id="ARBA00022692"/>
    </source>
</evidence>
<evidence type="ECO:0000256" key="8">
    <source>
        <dbReference type="SAM" id="Coils"/>
    </source>
</evidence>
<evidence type="ECO:0000256" key="6">
    <source>
        <dbReference type="ARBA" id="ARBA00023242"/>
    </source>
</evidence>
<comment type="subcellular location">
    <subcellularLocation>
        <location evidence="1">Nucleus membrane</location>
    </subcellularLocation>
</comment>
<dbReference type="InterPro" id="IPR012315">
    <property type="entry name" value="KASH"/>
</dbReference>
<dbReference type="Pfam" id="PF24531">
    <property type="entry name" value="ANC1_spectrin"/>
    <property type="match status" value="1"/>
</dbReference>
<dbReference type="InterPro" id="IPR057133">
    <property type="entry name" value="Spectrin_Anc-1_2"/>
</dbReference>
<keyword evidence="6" id="KW-0539">Nucleus</keyword>
<evidence type="ECO:0000256" key="5">
    <source>
        <dbReference type="ARBA" id="ARBA00023136"/>
    </source>
</evidence>
<keyword evidence="3 7" id="KW-0812">Transmembrane</keyword>
<comment type="similarity">
    <text evidence="2">Belongs to the nesprin family.</text>
</comment>
<keyword evidence="8" id="KW-0175">Coiled coil</keyword>
<feature type="coiled-coil region" evidence="8">
    <location>
        <begin position="404"/>
        <end position="704"/>
    </location>
</feature>
<feature type="topological domain" description="Perinuclear space" evidence="7">
    <location>
        <begin position="1767"/>
        <end position="1796"/>
    </location>
</feature>
<dbReference type="GO" id="GO:0048471">
    <property type="term" value="C:perinuclear region of cytoplasm"/>
    <property type="evidence" value="ECO:0007669"/>
    <property type="project" value="TreeGrafter"/>
</dbReference>
<keyword evidence="5 7" id="KW-0472">Membrane</keyword>
<feature type="coiled-coil region" evidence="8">
    <location>
        <begin position="78"/>
        <end position="105"/>
    </location>
</feature>
<dbReference type="GO" id="GO:0031965">
    <property type="term" value="C:nuclear membrane"/>
    <property type="evidence" value="ECO:0007669"/>
    <property type="project" value="UniProtKB-SubCell"/>
</dbReference>
<feature type="region of interest" description="Disordered" evidence="9">
    <location>
        <begin position="271"/>
        <end position="302"/>
    </location>
</feature>
<dbReference type="InterPro" id="IPR057134">
    <property type="entry name" value="Spectrin_Anc-1_3"/>
</dbReference>
<dbReference type="PANTHER" id="PTHR21524">
    <property type="entry name" value="SPECTRIN REPEAT CONTAINING NUCLEAR ENVELOPE PROTEIN 2"/>
    <property type="match status" value="1"/>
</dbReference>
<keyword evidence="11" id="KW-1185">Reference proteome</keyword>
<dbReference type="GO" id="GO:0007097">
    <property type="term" value="P:nuclear migration"/>
    <property type="evidence" value="ECO:0007669"/>
    <property type="project" value="TreeGrafter"/>
</dbReference>
<dbReference type="WBParaSite" id="ACRNAN_Path_394.g1500.t1">
    <property type="protein sequence ID" value="ACRNAN_Path_394.g1500.t1"/>
    <property type="gene ID" value="ACRNAN_Path_394.g1500"/>
</dbReference>
<evidence type="ECO:0000256" key="7">
    <source>
        <dbReference type="PROSITE-ProRule" id="PRU00385"/>
    </source>
</evidence>
<evidence type="ECO:0000256" key="2">
    <source>
        <dbReference type="ARBA" id="ARBA00008619"/>
    </source>
</evidence>
<evidence type="ECO:0000256" key="9">
    <source>
        <dbReference type="SAM" id="MobiDB-lite"/>
    </source>
</evidence>
<proteinExistence type="inferred from homology"/>
<feature type="region of interest" description="Disordered" evidence="9">
    <location>
        <begin position="1696"/>
        <end position="1730"/>
    </location>
</feature>
<organism evidence="11 12">
    <name type="scientific">Acrobeloides nanus</name>
    <dbReference type="NCBI Taxonomy" id="290746"/>
    <lineage>
        <taxon>Eukaryota</taxon>
        <taxon>Metazoa</taxon>
        <taxon>Ecdysozoa</taxon>
        <taxon>Nematoda</taxon>
        <taxon>Chromadorea</taxon>
        <taxon>Rhabditida</taxon>
        <taxon>Tylenchina</taxon>
        <taxon>Cephalobomorpha</taxon>
        <taxon>Cephaloboidea</taxon>
        <taxon>Cephalobidae</taxon>
        <taxon>Acrobeloides</taxon>
    </lineage>
</organism>
<feature type="coiled-coil region" evidence="8">
    <location>
        <begin position="1247"/>
        <end position="1371"/>
    </location>
</feature>
<sequence>FVKERDNANIQLDNARKPLDEIEAKGLRSLPEAQQDLEALVTGQEQLIPLDTTLDTLQRLSEQLDPLETAYADVRFFDVDLEQTREQYEDQLTALRNEIDDENALTDATRQVQNELARVSQHAQSDNKDVLVQLEQHELPALLAQSQLLLDRDQTARHERRVVQRPEASLEKELNEQLKQLASEISKHINDVNLAERQQAIEALRLEVDLLKSQPPTEESIERVLLQLENLPKDEADVEQLQKELAEVRANKDQLDSLKRRLNDELNEVAEKLQRVEDSTKPSDAEKPRKKKGKKQPTIELKPAERKERIQSLSAAIDQLDNQIIPKLAEIQKEAFDNGLDVAGLEPQQQKATKLVEALNAELAEKEAEQAAIDAVLNDAELLRSAVESIDQHLQVPVTAILSLDEARTELAQANADIDQLKAELRKVEDAQPHGLDQESLAQLKASEELAKSELEKLASRCKELERQAELIGQLEDRKNDAENQVNNLKAEVDSLTEKYSHGPIALVSAEDDLRRSESTKNRLADAAANLNNLKDWLAREIPNNEPAQQQLDEQKGSLEDLNRRLDELRQPLAGQVANELQLLQKQSELENQLAELENQAIQASEPSAFEAIQESLKPVSEQLEQLNNEVAQIPTNLVQHGDLLNLPAVGERIKHLEQVLEQAEDARKAEAEKMALARLAGQISRETAELKATLDRAAHLENDPFSSSADIQAAIDLLDSASTQLGALEDLYNQLDTSNDQQNALRTQAIADQSALGEALGNTRQALQDRLDGLKGFNDGANDIEALLRQAIDQANTVKPEAGSSALEQLAPLANEEAKLGEAISELASNLPALSPLQQPQARHEELQRLHRDLNDQVNKLKNAAEAAVQKQQAIDEFVDNLEKLEEALRSLEREADSAPFTSEALKPLADAVAANLVEPIKQLEQDREAPTDELKERKARLKERTSNLNQRLNNDHKIALNQENLLDLINRDLEATNEQLDQLKAKYQDKQPLDEAIRDKASLEDLVIDKLSPLVATLNDVDDRNKRDEISRRIEETRSNADALSTPLGNEIRSSEELLKDWRDALAESNRIGAEVLNVGVSEDANADLAKATALLDELRPLQQKAEKLESRKLAPTQFIQQPISDDSLEQRVAQLQDELANKRKMLTDKIALESVVPEIQLASETLQKRLDEFAAPAEPLPIETAENSIRELEEQKRRLETLLERIPEGEAGDEIRNKTSWNLNSLRDLLNRLTETVGEKVKAIAAFLASKKEAENQLAQLRDQLNRIEAEGPQSPEALRHQLETLGAEEARLNKLKEQFEEEHRPEDLDEDKRQELEALKREIEAAGEHLKTVRENIQQNIQKAIQLEQLHAEIARVNNDLVSLTEQGRRTLNDAAVIPQTYTSLADQLYEAINTALNLIAEAPTPDAEVVNLQETVSEAQPVHQALATRAAVWEQFVKERDNANIQLDNARKPLDEIEAKGIRSLSEASEDLNLLKDTLSKLLSLNLNFISDLATQLDPLITPLSDYRFISVDFETLENSIETLLNGLNDEIQKEELFNNTDENIRKRLDEIHSAVNNAIEKNSVGDLNVLMEDLDELKAQILQFTSDIGDERKHRKHVSVGEYIMIADLEDTLIDIEDRLRAALDEAMRSSARQEALQPDYDIDAAAEVFAAVYPNQHPREVLREHGFDDFELDSQSDLSSIDQRSELGIEAEPQPSYSGAVPSDSNLLSPVPEDPSPSAVQTRAQYLRQRSRWRRILRTALPLQAMLVLLLGAACLVPHCDDEYCCHLLNNFARSFDPSLDFTNGPPPF</sequence>
<keyword evidence="4" id="KW-1133">Transmembrane helix</keyword>
<feature type="coiled-coil region" evidence="8">
    <location>
        <begin position="933"/>
        <end position="992"/>
    </location>
</feature>
<feature type="compositionally biased region" description="Basic and acidic residues" evidence="9">
    <location>
        <begin position="271"/>
        <end position="287"/>
    </location>
</feature>
<feature type="coiled-coil region" evidence="8">
    <location>
        <begin position="1094"/>
        <end position="1148"/>
    </location>
</feature>
<evidence type="ECO:0000313" key="11">
    <source>
        <dbReference type="Proteomes" id="UP000887540"/>
    </source>
</evidence>
<accession>A0A914C6F6</accession>
<dbReference type="GO" id="GO:0019894">
    <property type="term" value="F:kinesin binding"/>
    <property type="evidence" value="ECO:0007669"/>
    <property type="project" value="TreeGrafter"/>
</dbReference>
<dbReference type="Pfam" id="PF24611">
    <property type="entry name" value="Spectrin_Anc-1"/>
    <property type="match status" value="2"/>
</dbReference>
<dbReference type="SMART" id="SM01249">
    <property type="entry name" value="KASH"/>
    <property type="match status" value="1"/>
</dbReference>
<evidence type="ECO:0000259" key="10">
    <source>
        <dbReference type="PROSITE" id="PS51049"/>
    </source>
</evidence>
<feature type="coiled-coil region" evidence="8">
    <location>
        <begin position="349"/>
        <end position="376"/>
    </location>
</feature>
<dbReference type="PROSITE" id="PS51049">
    <property type="entry name" value="KASH"/>
    <property type="match status" value="1"/>
</dbReference>
<evidence type="ECO:0000256" key="1">
    <source>
        <dbReference type="ARBA" id="ARBA00004126"/>
    </source>
</evidence>
<evidence type="ECO:0000313" key="12">
    <source>
        <dbReference type="WBParaSite" id="ACRNAN_Path_394.g1500.t1"/>
    </source>
</evidence>
<dbReference type="Proteomes" id="UP000887540">
    <property type="component" value="Unplaced"/>
</dbReference>
<feature type="coiled-coil region" evidence="8">
    <location>
        <begin position="1573"/>
        <end position="1632"/>
    </location>
</feature>
<feature type="topological domain" description="Cytoplasmic" evidence="7">
    <location>
        <begin position="1"/>
        <end position="1745"/>
    </location>
</feature>
<dbReference type="PANTHER" id="PTHR21524:SF5">
    <property type="entry name" value="SPECTRIN REPEAT CONTAINING NUCLEAR ENVELOPE PROTEIN 2"/>
    <property type="match status" value="1"/>
</dbReference>